<protein>
    <recommendedName>
        <fullName evidence="6">Phosducin thioredoxin-like domain-containing protein</fullName>
    </recommendedName>
</protein>
<dbReference type="EMBL" id="ATMH01003499">
    <property type="protein sequence ID" value="EPY31351.1"/>
    <property type="molecule type" value="Genomic_DNA"/>
</dbReference>
<gene>
    <name evidence="4" type="ORF">STCU_01174</name>
    <name evidence="3" type="ORF">STCU_03499</name>
    <name evidence="2" type="ORF">STCU_05548</name>
</gene>
<dbReference type="GO" id="GO:0005737">
    <property type="term" value="C:cytoplasm"/>
    <property type="evidence" value="ECO:0007669"/>
    <property type="project" value="TreeGrafter"/>
</dbReference>
<proteinExistence type="inferred from homology"/>
<evidence type="ECO:0000313" key="3">
    <source>
        <dbReference type="EMBL" id="EPY31351.1"/>
    </source>
</evidence>
<dbReference type="Gene3D" id="3.40.30.10">
    <property type="entry name" value="Glutaredoxin"/>
    <property type="match status" value="1"/>
</dbReference>
<keyword evidence="5" id="KW-1185">Reference proteome</keyword>
<reference evidence="2 5" key="1">
    <citation type="journal article" date="2013" name="PLoS ONE">
        <title>Predicting the Proteins of Angomonas deanei, Strigomonas culicis and Their Respective Endosymbionts Reveals New Aspects of the Trypanosomatidae Family.</title>
        <authorList>
            <person name="Motta M.C."/>
            <person name="Martins A.C."/>
            <person name="de Souza S.S."/>
            <person name="Catta-Preta C.M."/>
            <person name="Silva R."/>
            <person name="Klein C.C."/>
            <person name="de Almeida L.G."/>
            <person name="de Lima Cunha O."/>
            <person name="Ciapina L.P."/>
            <person name="Brocchi M."/>
            <person name="Colabardini A.C."/>
            <person name="de Araujo Lima B."/>
            <person name="Machado C.R."/>
            <person name="de Almeida Soares C.M."/>
            <person name="Probst C.M."/>
            <person name="de Menezes C.B."/>
            <person name="Thompson C.E."/>
            <person name="Bartholomeu D.C."/>
            <person name="Gradia D.F."/>
            <person name="Pavoni D.P."/>
            <person name="Grisard E.C."/>
            <person name="Fantinatti-Garboggini F."/>
            <person name="Marchini F.K."/>
            <person name="Rodrigues-Luiz G.F."/>
            <person name="Wagner G."/>
            <person name="Goldman G.H."/>
            <person name="Fietto J.L."/>
            <person name="Elias M.C."/>
            <person name="Goldman M.H."/>
            <person name="Sagot M.F."/>
            <person name="Pereira M."/>
            <person name="Stoco P.H."/>
            <person name="de Mendonca-Neto R.P."/>
            <person name="Teixeira S.M."/>
            <person name="Maciel T.E."/>
            <person name="de Oliveira Mendes T.A."/>
            <person name="Urmenyi T.P."/>
            <person name="de Souza W."/>
            <person name="Schenkman S."/>
            <person name="de Vasconcelos A.T."/>
        </authorList>
    </citation>
    <scope>NUCLEOTIDE SEQUENCE [LARGE SCALE GENOMIC DNA]</scope>
</reference>
<accession>S9VW91</accession>
<dbReference type="EMBL" id="ATMH01001174">
    <property type="protein sequence ID" value="EPY35252.1"/>
    <property type="molecule type" value="Genomic_DNA"/>
</dbReference>
<dbReference type="PANTHER" id="PTHR45809:SF3">
    <property type="entry name" value="VIRAL IAP-ASSOCIATED FACTOR HOMOLOG"/>
    <property type="match status" value="1"/>
</dbReference>
<name>S9VW91_9TRYP</name>
<comment type="similarity">
    <text evidence="1">Belongs to the phosducin family.</text>
</comment>
<evidence type="ECO:0000313" key="2">
    <source>
        <dbReference type="EMBL" id="EPY27790.1"/>
    </source>
</evidence>
<dbReference type="AlphaFoldDB" id="S9VW91"/>
<dbReference type="EMBL" id="ATMH01005548">
    <property type="protein sequence ID" value="EPY27790.1"/>
    <property type="molecule type" value="Genomic_DNA"/>
</dbReference>
<dbReference type="SUPFAM" id="SSF52833">
    <property type="entry name" value="Thioredoxin-like"/>
    <property type="match status" value="1"/>
</dbReference>
<dbReference type="OrthoDB" id="45518at2759"/>
<evidence type="ECO:0000313" key="4">
    <source>
        <dbReference type="EMBL" id="EPY35252.1"/>
    </source>
</evidence>
<reference evidence="2" key="2">
    <citation type="submission" date="2013-03" db="EMBL/GenBank/DDBJ databases">
        <authorList>
            <person name="Motta M.C.M."/>
            <person name="Martins A.C.A."/>
            <person name="Preta C.M.C.C."/>
            <person name="Silva R."/>
            <person name="de Souza S.S."/>
            <person name="Klein C.C."/>
            <person name="de Almeida L.G.P."/>
            <person name="Cunha O.L."/>
            <person name="Colabardini A.C."/>
            <person name="Lima B.A."/>
            <person name="Machado C.R."/>
            <person name="Soares C.M.A."/>
            <person name="de Menezes C.B.A."/>
            <person name="Bartolomeu D.C."/>
            <person name="Grisard E.C."/>
            <person name="Fantinatti-Garboggini F."/>
            <person name="Rodrigues-Luiz G.F."/>
            <person name="Wagner G."/>
            <person name="Goldman G.H."/>
            <person name="Fietto J.L.R."/>
            <person name="Ciapina L.P."/>
            <person name="Brocchi M."/>
            <person name="Elias M.C."/>
            <person name="Goldman M.H.S."/>
            <person name="Sagot M.-F."/>
            <person name="Pereira M."/>
            <person name="Stoco P.H."/>
            <person name="Teixeira S.M.R."/>
            <person name="de Mendonca-Neto R.P."/>
            <person name="Maciel T.E.F."/>
            <person name="Mendes T.A.O."/>
            <person name="Urmenyi T.P."/>
            <person name="Teixeira M.M.G."/>
            <person name="de Camargo E.F.P."/>
            <person name="de Sousa W."/>
            <person name="Schenkman S."/>
            <person name="de Vasconcelos A.T.R."/>
        </authorList>
    </citation>
    <scope>NUCLEOTIDE SEQUENCE</scope>
</reference>
<dbReference type="GO" id="GO:0006457">
    <property type="term" value="P:protein folding"/>
    <property type="evidence" value="ECO:0007669"/>
    <property type="project" value="TreeGrafter"/>
</dbReference>
<sequence>MERSADNKVRTTEWEDIQYHYGNRVGKYETHELEILAQKVADKTEDAALKVYNPKEEKVVDKLARGGYEVAEGDTQDIENIIDSDNEDDALALIRRKRILELQKQKANECFGVLRHIPGSDYVAEVTDSSEKNWVVALLVKPAHDDCETLLNLMRVEAQRHRDIKFVSMISTEAIPNFPDRHLPCVLLYRNKEMKGQLTTLDPWKNGRSIDINTVESVLKRNGILPNEECEDD</sequence>
<dbReference type="Proteomes" id="UP000015354">
    <property type="component" value="Unassembled WGS sequence"/>
</dbReference>
<dbReference type="InterPro" id="IPR051498">
    <property type="entry name" value="Phosducin-like_chap/apop_reg"/>
</dbReference>
<comment type="caution">
    <text evidence="2">The sequence shown here is derived from an EMBL/GenBank/DDBJ whole genome shotgun (WGS) entry which is preliminary data.</text>
</comment>
<evidence type="ECO:0000313" key="5">
    <source>
        <dbReference type="Proteomes" id="UP000015354"/>
    </source>
</evidence>
<evidence type="ECO:0008006" key="6">
    <source>
        <dbReference type="Google" id="ProtNLM"/>
    </source>
</evidence>
<evidence type="ECO:0000256" key="1">
    <source>
        <dbReference type="ARBA" id="ARBA00009686"/>
    </source>
</evidence>
<dbReference type="InterPro" id="IPR036249">
    <property type="entry name" value="Thioredoxin-like_sf"/>
</dbReference>
<dbReference type="PANTHER" id="PTHR45809">
    <property type="entry name" value="VIRAL IAP-ASSOCIATED FACTOR HOMOLOG"/>
    <property type="match status" value="1"/>
</dbReference>
<organism evidence="2 5">
    <name type="scientific">Strigomonas culicis</name>
    <dbReference type="NCBI Taxonomy" id="28005"/>
    <lineage>
        <taxon>Eukaryota</taxon>
        <taxon>Discoba</taxon>
        <taxon>Euglenozoa</taxon>
        <taxon>Kinetoplastea</taxon>
        <taxon>Metakinetoplastina</taxon>
        <taxon>Trypanosomatida</taxon>
        <taxon>Trypanosomatidae</taxon>
        <taxon>Strigomonadinae</taxon>
        <taxon>Strigomonas</taxon>
    </lineage>
</organism>